<evidence type="ECO:0000313" key="2">
    <source>
        <dbReference type="EMBL" id="ODV84127.1"/>
    </source>
</evidence>
<keyword evidence="3" id="KW-1185">Reference proteome</keyword>
<gene>
    <name evidence="2" type="ORF">CANARDRAFT_29300</name>
</gene>
<feature type="non-terminal residue" evidence="2">
    <location>
        <position position="277"/>
    </location>
</feature>
<proteinExistence type="predicted"/>
<evidence type="ECO:0000256" key="1">
    <source>
        <dbReference type="SAM" id="Phobius"/>
    </source>
</evidence>
<keyword evidence="1" id="KW-1133">Transmembrane helix</keyword>
<evidence type="ECO:0008006" key="4">
    <source>
        <dbReference type="Google" id="ProtNLM"/>
    </source>
</evidence>
<name>A0A1E4SXC1_9ASCO</name>
<protein>
    <recommendedName>
        <fullName evidence="4">Glutaredoxin domain-containing protein</fullName>
    </recommendedName>
</protein>
<keyword evidence="1" id="KW-0472">Membrane</keyword>
<organism evidence="2 3">
    <name type="scientific">[Candida] arabinofermentans NRRL YB-2248</name>
    <dbReference type="NCBI Taxonomy" id="983967"/>
    <lineage>
        <taxon>Eukaryota</taxon>
        <taxon>Fungi</taxon>
        <taxon>Dikarya</taxon>
        <taxon>Ascomycota</taxon>
        <taxon>Saccharomycotina</taxon>
        <taxon>Pichiomycetes</taxon>
        <taxon>Pichiales</taxon>
        <taxon>Pichiaceae</taxon>
        <taxon>Ogataea</taxon>
        <taxon>Ogataea/Candida clade</taxon>
    </lineage>
</organism>
<dbReference type="EMBL" id="KV453858">
    <property type="protein sequence ID" value="ODV84127.1"/>
    <property type="molecule type" value="Genomic_DNA"/>
</dbReference>
<accession>A0A1E4SXC1</accession>
<feature type="transmembrane region" description="Helical" evidence="1">
    <location>
        <begin position="91"/>
        <end position="112"/>
    </location>
</feature>
<dbReference type="AlphaFoldDB" id="A0A1E4SXC1"/>
<evidence type="ECO:0000313" key="3">
    <source>
        <dbReference type="Proteomes" id="UP000094801"/>
    </source>
</evidence>
<keyword evidence="1" id="KW-0812">Transmembrane</keyword>
<reference evidence="3" key="1">
    <citation type="submission" date="2016-04" db="EMBL/GenBank/DDBJ databases">
        <title>Comparative genomics of biotechnologically important yeasts.</title>
        <authorList>
            <consortium name="DOE Joint Genome Institute"/>
            <person name="Riley R."/>
            <person name="Haridas S."/>
            <person name="Wolfe K.H."/>
            <person name="Lopes M.R."/>
            <person name="Hittinger C.T."/>
            <person name="Goker M."/>
            <person name="Salamov A."/>
            <person name="Wisecaver J."/>
            <person name="Long T.M."/>
            <person name="Aerts A.L."/>
            <person name="Barry K."/>
            <person name="Choi C."/>
            <person name="Clum A."/>
            <person name="Coughlan A.Y."/>
            <person name="Deshpande S."/>
            <person name="Douglass A.P."/>
            <person name="Hanson S.J."/>
            <person name="Klenk H.-P."/>
            <person name="Labutti K."/>
            <person name="Lapidus A."/>
            <person name="Lindquist E."/>
            <person name="Lipzen A."/>
            <person name="Meier-Kolthoff J.P."/>
            <person name="Ohm R.A."/>
            <person name="Otillar R.P."/>
            <person name="Pangilinan J."/>
            <person name="Peng Y."/>
            <person name="Rokas A."/>
            <person name="Rosa C.A."/>
            <person name="Scheuner C."/>
            <person name="Sibirny A.A."/>
            <person name="Slot J.C."/>
            <person name="Stielow J.B."/>
            <person name="Sun H."/>
            <person name="Kurtzman C.P."/>
            <person name="Blackwell M."/>
            <person name="Grigoriev I.V."/>
            <person name="Jeffries T.W."/>
        </authorList>
    </citation>
    <scope>NUCLEOTIDE SEQUENCE [LARGE SCALE GENOMIC DNA]</scope>
    <source>
        <strain evidence="3">NRRL YB-2248</strain>
    </source>
</reference>
<sequence>MEANRPHYRTSVSGQSSPIAFAFEKDIEKLSNSNTSSSPIPFSRSFSVDYTNEKSRSFIKLDEDEEEETPTNWFNRLFKKTYGVEKYQYKIYLLIQYTLLFLCIFTGFIIILNHKQLHKFNNKSIISTNENDTTLNNTEIISDLPTTSNQVEEIIVDPELIQAKLSLILNDANDYLRNYNTNSKQQAINDDDDDDFSSELNEIISLSNWILIIDDDDNQDKYKSIINQLLEKPIIINFKDYSDNVNFVKYLKNKYMIDSFPILLKNGDVVNLNDLLI</sequence>
<dbReference type="Proteomes" id="UP000094801">
    <property type="component" value="Unassembled WGS sequence"/>
</dbReference>